<dbReference type="Gene3D" id="1.10.260.40">
    <property type="entry name" value="lambda repressor-like DNA-binding domains"/>
    <property type="match status" value="1"/>
</dbReference>
<dbReference type="GO" id="GO:0003677">
    <property type="term" value="F:DNA binding"/>
    <property type="evidence" value="ECO:0007669"/>
    <property type="project" value="InterPro"/>
</dbReference>
<sequence>MRLMMHGCDLKAWRKQQGLTQTDLASELEVSRQTVIGWESGGALPKMLTLALKELERSRSVAGKRMSALQQRQARRRPSKPGTSLPADKLRQLKDLE</sequence>
<dbReference type="OrthoDB" id="8239508at2"/>
<dbReference type="InterPro" id="IPR001387">
    <property type="entry name" value="Cro/C1-type_HTH"/>
</dbReference>
<dbReference type="AlphaFoldDB" id="A0A4Q2TY46"/>
<evidence type="ECO:0000313" key="4">
    <source>
        <dbReference type="Proteomes" id="UP000291088"/>
    </source>
</evidence>
<comment type="caution">
    <text evidence="3">The sequence shown here is derived from an EMBL/GenBank/DDBJ whole genome shotgun (WGS) entry which is preliminary data.</text>
</comment>
<dbReference type="CDD" id="cd00093">
    <property type="entry name" value="HTH_XRE"/>
    <property type="match status" value="1"/>
</dbReference>
<dbReference type="EMBL" id="SDVB01000022">
    <property type="protein sequence ID" value="RYC28386.1"/>
    <property type="molecule type" value="Genomic_DNA"/>
</dbReference>
<organism evidence="3 4">
    <name type="scientific">Ciceribacter ferrooxidans</name>
    <dbReference type="NCBI Taxonomy" id="2509717"/>
    <lineage>
        <taxon>Bacteria</taxon>
        <taxon>Pseudomonadati</taxon>
        <taxon>Pseudomonadota</taxon>
        <taxon>Alphaproteobacteria</taxon>
        <taxon>Hyphomicrobiales</taxon>
        <taxon>Rhizobiaceae</taxon>
        <taxon>Ciceribacter</taxon>
    </lineage>
</organism>
<dbReference type="PROSITE" id="PS50943">
    <property type="entry name" value="HTH_CROC1"/>
    <property type="match status" value="1"/>
</dbReference>
<reference evidence="3 4" key="1">
    <citation type="submission" date="2019-01" db="EMBL/GenBank/DDBJ databases">
        <authorList>
            <person name="Deng T."/>
        </authorList>
    </citation>
    <scope>NUCLEOTIDE SEQUENCE [LARGE SCALE GENOMIC DNA]</scope>
    <source>
        <strain evidence="3 4">F8825</strain>
    </source>
</reference>
<name>A0A4Q2TY46_9HYPH</name>
<dbReference type="Proteomes" id="UP000291088">
    <property type="component" value="Unassembled WGS sequence"/>
</dbReference>
<feature type="region of interest" description="Disordered" evidence="1">
    <location>
        <begin position="61"/>
        <end position="97"/>
    </location>
</feature>
<evidence type="ECO:0000256" key="1">
    <source>
        <dbReference type="SAM" id="MobiDB-lite"/>
    </source>
</evidence>
<keyword evidence="4" id="KW-1185">Reference proteome</keyword>
<evidence type="ECO:0000313" key="3">
    <source>
        <dbReference type="EMBL" id="RYC28386.1"/>
    </source>
</evidence>
<dbReference type="SMART" id="SM00530">
    <property type="entry name" value="HTH_XRE"/>
    <property type="match status" value="1"/>
</dbReference>
<feature type="domain" description="HTH cro/C1-type" evidence="2">
    <location>
        <begin position="10"/>
        <end position="50"/>
    </location>
</feature>
<evidence type="ECO:0000259" key="2">
    <source>
        <dbReference type="PROSITE" id="PS50943"/>
    </source>
</evidence>
<gene>
    <name evidence="3" type="ORF">EUU22_00075</name>
</gene>
<feature type="compositionally biased region" description="Basic and acidic residues" evidence="1">
    <location>
        <begin position="88"/>
        <end position="97"/>
    </location>
</feature>
<accession>A0A4Q2TY46</accession>
<proteinExistence type="predicted"/>
<dbReference type="Pfam" id="PF01381">
    <property type="entry name" value="HTH_3"/>
    <property type="match status" value="1"/>
</dbReference>
<protein>
    <submittedName>
        <fullName evidence="3">Helix-turn-helix domain-containing protein</fullName>
    </submittedName>
</protein>
<dbReference type="InterPro" id="IPR010982">
    <property type="entry name" value="Lambda_DNA-bd_dom_sf"/>
</dbReference>
<dbReference type="SUPFAM" id="SSF47413">
    <property type="entry name" value="lambda repressor-like DNA-binding domains"/>
    <property type="match status" value="1"/>
</dbReference>